<evidence type="ECO:0000256" key="3">
    <source>
        <dbReference type="ARBA" id="ARBA00022692"/>
    </source>
</evidence>
<feature type="compositionally biased region" description="Basic and acidic residues" evidence="7">
    <location>
        <begin position="287"/>
        <end position="300"/>
    </location>
</feature>
<evidence type="ECO:0000256" key="8">
    <source>
        <dbReference type="SAM" id="Phobius"/>
    </source>
</evidence>
<dbReference type="PANTHER" id="PTHR30477">
    <property type="entry name" value="ABC-TRANSPORTER METAL-BINDING PROTEIN"/>
    <property type="match status" value="1"/>
</dbReference>
<dbReference type="EMBL" id="CP002810">
    <property type="protein sequence ID" value="AEG44698.1"/>
    <property type="molecule type" value="Genomic_DNA"/>
</dbReference>
<dbReference type="InterPro" id="IPR037294">
    <property type="entry name" value="ABC_BtuC-like"/>
</dbReference>
<keyword evidence="6" id="KW-0813">Transport</keyword>
<feature type="compositionally biased region" description="Low complexity" evidence="7">
    <location>
        <begin position="305"/>
        <end position="315"/>
    </location>
</feature>
<dbReference type="PANTHER" id="PTHR30477:SF0">
    <property type="entry name" value="METAL TRANSPORT SYSTEM MEMBRANE PROTEIN TM_0125-RELATED"/>
    <property type="match status" value="1"/>
</dbReference>
<keyword evidence="3 6" id="KW-0812">Transmembrane</keyword>
<dbReference type="HOGENOM" id="CLU_028808_3_1_11"/>
<dbReference type="AlphaFoldDB" id="F6FXH0"/>
<dbReference type="Gene3D" id="1.10.3470.10">
    <property type="entry name" value="ABC transporter involved in vitamin B12 uptake, BtuC"/>
    <property type="match status" value="1"/>
</dbReference>
<dbReference type="Pfam" id="PF00950">
    <property type="entry name" value="ABC-3"/>
    <property type="match status" value="1"/>
</dbReference>
<dbReference type="GO" id="GO:0043190">
    <property type="term" value="C:ATP-binding cassette (ABC) transporter complex"/>
    <property type="evidence" value="ECO:0007669"/>
    <property type="project" value="InterPro"/>
</dbReference>
<protein>
    <submittedName>
        <fullName evidence="9">ABC-type transporter, integral membrane subunit</fullName>
    </submittedName>
</protein>
<dbReference type="KEGG" id="iva:Isova_1961"/>
<evidence type="ECO:0000256" key="6">
    <source>
        <dbReference type="RuleBase" id="RU003943"/>
    </source>
</evidence>
<evidence type="ECO:0000256" key="7">
    <source>
        <dbReference type="SAM" id="MobiDB-lite"/>
    </source>
</evidence>
<dbReference type="eggNOG" id="COG1108">
    <property type="taxonomic scope" value="Bacteria"/>
</dbReference>
<feature type="transmembrane region" description="Helical" evidence="8">
    <location>
        <begin position="106"/>
        <end position="127"/>
    </location>
</feature>
<organism evidence="10">
    <name type="scientific">Isoptericola variabilis (strain 225)</name>
    <dbReference type="NCBI Taxonomy" id="743718"/>
    <lineage>
        <taxon>Bacteria</taxon>
        <taxon>Bacillati</taxon>
        <taxon>Actinomycetota</taxon>
        <taxon>Actinomycetes</taxon>
        <taxon>Micrococcales</taxon>
        <taxon>Promicromonosporaceae</taxon>
        <taxon>Isoptericola</taxon>
    </lineage>
</organism>
<gene>
    <name evidence="9" type="ordered locus">Isova_1961</name>
</gene>
<name>F6FXH0_ISOV2</name>
<comment type="similarity">
    <text evidence="2 6">Belongs to the ABC-3 integral membrane protein family.</text>
</comment>
<dbReference type="CDD" id="cd06550">
    <property type="entry name" value="TM_ABC_iron-siderophores_like"/>
    <property type="match status" value="1"/>
</dbReference>
<dbReference type="STRING" id="743718.Isova_1961"/>
<evidence type="ECO:0000256" key="5">
    <source>
        <dbReference type="ARBA" id="ARBA00023136"/>
    </source>
</evidence>
<dbReference type="InterPro" id="IPR001626">
    <property type="entry name" value="ABC_TroCD"/>
</dbReference>
<feature type="transmembrane region" description="Helical" evidence="8">
    <location>
        <begin position="75"/>
        <end position="94"/>
    </location>
</feature>
<comment type="subcellular location">
    <subcellularLocation>
        <location evidence="6">Cell membrane</location>
        <topology evidence="6">Multi-pass membrane protein</topology>
    </subcellularLocation>
    <subcellularLocation>
        <location evidence="1">Membrane</location>
        <topology evidence="1">Multi-pass membrane protein</topology>
    </subcellularLocation>
</comment>
<dbReference type="GO" id="GO:0055085">
    <property type="term" value="P:transmembrane transport"/>
    <property type="evidence" value="ECO:0007669"/>
    <property type="project" value="InterPro"/>
</dbReference>
<feature type="transmembrane region" description="Helical" evidence="8">
    <location>
        <begin position="180"/>
        <end position="200"/>
    </location>
</feature>
<dbReference type="Proteomes" id="UP000009236">
    <property type="component" value="Chromosome"/>
</dbReference>
<keyword evidence="4 8" id="KW-1133">Transmembrane helix</keyword>
<feature type="transmembrane region" description="Helical" evidence="8">
    <location>
        <begin position="206"/>
        <end position="227"/>
    </location>
</feature>
<feature type="transmembrane region" description="Helical" evidence="8">
    <location>
        <begin position="50"/>
        <end position="69"/>
    </location>
</feature>
<dbReference type="GO" id="GO:0010043">
    <property type="term" value="P:response to zinc ion"/>
    <property type="evidence" value="ECO:0007669"/>
    <property type="project" value="TreeGrafter"/>
</dbReference>
<feature type="region of interest" description="Disordered" evidence="7">
    <location>
        <begin position="287"/>
        <end position="322"/>
    </location>
</feature>
<evidence type="ECO:0000313" key="10">
    <source>
        <dbReference type="Proteomes" id="UP000009236"/>
    </source>
</evidence>
<feature type="transmembrane region" description="Helical" evidence="8">
    <location>
        <begin position="20"/>
        <end position="38"/>
    </location>
</feature>
<evidence type="ECO:0000256" key="4">
    <source>
        <dbReference type="ARBA" id="ARBA00022989"/>
    </source>
</evidence>
<keyword evidence="5 8" id="KW-0472">Membrane</keyword>
<dbReference type="SUPFAM" id="SSF81345">
    <property type="entry name" value="ABC transporter involved in vitamin B12 uptake, BtuC"/>
    <property type="match status" value="1"/>
</dbReference>
<evidence type="ECO:0000256" key="1">
    <source>
        <dbReference type="ARBA" id="ARBA00004141"/>
    </source>
</evidence>
<feature type="transmembrane region" description="Helical" evidence="8">
    <location>
        <begin position="260"/>
        <end position="277"/>
    </location>
</feature>
<feature type="transmembrane region" description="Helical" evidence="8">
    <location>
        <begin position="147"/>
        <end position="168"/>
    </location>
</feature>
<evidence type="ECO:0000313" key="9">
    <source>
        <dbReference type="EMBL" id="AEG44698.1"/>
    </source>
</evidence>
<sequence length="322" mass="32609">MTVIEELGYMLGDPLMRRALLAALLVGVSAPIVGTYLVQRRLSLLGDGIGHVALTGVALGWMIGAAMGLAPTDALAVPGAVVAAIAGSVLIEVVRRRGRTSGDLALAIMFYGGIAGGVLLIGLAGGSSGNLMAYLFGSISTVTSTDLLLTVVLCAVILLVGLGLRAALFSVSHDEEFATASGLPVWALNMAVAVVAALTVTVAMRVVGLLLVSALMIVPVAVGQLVTHSFRRTMLVASVVGVTVCLVGLSITYWNDVSPGATIVVLAIGVYAAVALLRPLVARRRPAGDPHPDIPDDVRVAGRPTAGASATSAAGSDEECVG</sequence>
<keyword evidence="10" id="KW-1185">Reference proteome</keyword>
<reference evidence="9 10" key="1">
    <citation type="submission" date="2011-05" db="EMBL/GenBank/DDBJ databases">
        <title>Complete sequence of Isoptericola variabilis 225.</title>
        <authorList>
            <consortium name="US DOE Joint Genome Institute"/>
            <person name="Lucas S."/>
            <person name="Han J."/>
            <person name="Lapidus A."/>
            <person name="Cheng J.-F."/>
            <person name="Goodwin L."/>
            <person name="Pitluck S."/>
            <person name="Peters L."/>
            <person name="Mikhailova N."/>
            <person name="Zeytun A."/>
            <person name="Han C."/>
            <person name="Tapia R."/>
            <person name="Land M."/>
            <person name="Hauser L."/>
            <person name="Kyrpides N."/>
            <person name="Ivanova N."/>
            <person name="Pagani I."/>
            <person name="Siebers A."/>
            <person name="Allgaier M."/>
            <person name="Thelen M."/>
            <person name="Hugenholtz P."/>
            <person name="Gladden J."/>
            <person name="Woyke T."/>
        </authorList>
    </citation>
    <scope>NUCLEOTIDE SEQUENCE [LARGE SCALE GENOMIC DNA]</scope>
    <source>
        <strain evidence="10">225</strain>
    </source>
</reference>
<proteinExistence type="inferred from homology"/>
<feature type="transmembrane region" description="Helical" evidence="8">
    <location>
        <begin position="234"/>
        <end position="254"/>
    </location>
</feature>
<evidence type="ECO:0000256" key="2">
    <source>
        <dbReference type="ARBA" id="ARBA00008034"/>
    </source>
</evidence>
<accession>F6FXH0</accession>